<dbReference type="KEGG" id="cbv:U729_232"/>
<evidence type="ECO:0000256" key="4">
    <source>
        <dbReference type="ARBA" id="ARBA00022729"/>
    </source>
</evidence>
<keyword evidence="7" id="KW-1185">Reference proteome</keyword>
<name>A0A0A7G1W7_9CLOT</name>
<dbReference type="OrthoDB" id="9795467at2"/>
<accession>A0A0A7G1W7</accession>
<dbReference type="Pfam" id="PF13416">
    <property type="entry name" value="SBP_bac_8"/>
    <property type="match status" value="1"/>
</dbReference>
<dbReference type="InterPro" id="IPR050490">
    <property type="entry name" value="Bact_solute-bd_prot1"/>
</dbReference>
<dbReference type="SUPFAM" id="SSF53850">
    <property type="entry name" value="Periplasmic binding protein-like II"/>
    <property type="match status" value="1"/>
</dbReference>
<protein>
    <submittedName>
        <fullName evidence="6">Bacterial extracellular solute-binding family protein</fullName>
    </submittedName>
</protein>
<dbReference type="EMBL" id="CP006905">
    <property type="protein sequence ID" value="AIY85001.1"/>
    <property type="molecule type" value="Genomic_DNA"/>
</dbReference>
<comment type="subcellular location">
    <subcellularLocation>
        <location evidence="1">Cell envelope</location>
    </subcellularLocation>
</comment>
<comment type="similarity">
    <text evidence="2">Belongs to the bacterial solute-binding protein 1 family.</text>
</comment>
<organism evidence="6 7">
    <name type="scientific">Clostridium baratii str. Sullivan</name>
    <dbReference type="NCBI Taxonomy" id="1415775"/>
    <lineage>
        <taxon>Bacteria</taxon>
        <taxon>Bacillati</taxon>
        <taxon>Bacillota</taxon>
        <taxon>Clostridia</taxon>
        <taxon>Eubacteriales</taxon>
        <taxon>Clostridiaceae</taxon>
        <taxon>Clostridium</taxon>
    </lineage>
</organism>
<keyword evidence="5" id="KW-0175">Coiled coil</keyword>
<dbReference type="PROSITE" id="PS51257">
    <property type="entry name" value="PROKAR_LIPOPROTEIN"/>
    <property type="match status" value="1"/>
</dbReference>
<keyword evidence="4" id="KW-0732">Signal</keyword>
<evidence type="ECO:0000313" key="6">
    <source>
        <dbReference type="EMBL" id="AIY85001.1"/>
    </source>
</evidence>
<dbReference type="CDD" id="cd14748">
    <property type="entry name" value="PBP2_UgpB"/>
    <property type="match status" value="1"/>
</dbReference>
<sequence length="442" mass="49136">MKKRIIALVLTAVVGMMTIIGCGSSKENAKEGDKTKITFWHSMGGKGGDAINYLTEKFNKSQDNIEVVAEYQGSYDDAINKLKSSALGNSGPDIMQLYDIGTKWMIDSEYAVPMQELIDNDNYDTSKLEKNILDYYKVDGKLYSMPFNSSTPILYYNKTAFKEAGLNSDVAPKNFDEIIDFSKKLLKKSGNNIERYGYAMQIYGWFFEQFLIKQNLEYANENNGRGGNATKVVFDSNNGGIKIMEEWKRLIDSGVVGNFGRNSDNTTDAFTSGKAAMIVGSTASLGDIKKKVDGNFEIGTAYFPSVNKDDKGGVSIGGGSLWIMDNGDNEKEKSAFEFIKFMISPEAQAEWAKSTGYFSVTTEAYNIKEMNNYLEENPEFKTAINQLREDNNSSGALLGVFPEARASIEENIEKLLNNEIKAEEAVDNAAKTINNALDKYNR</sequence>
<reference evidence="6 7" key="1">
    <citation type="journal article" date="2015" name="Infect. Genet. Evol.">
        <title>Genomic sequences of six botulinum neurotoxin-producing strains representing three clostridial species illustrate the mobility and diversity of botulinum neurotoxin genes.</title>
        <authorList>
            <person name="Smith T.J."/>
            <person name="Hill K.K."/>
            <person name="Xie G."/>
            <person name="Foley B.T."/>
            <person name="Williamson C.H."/>
            <person name="Foster J.T."/>
            <person name="Johnson S.L."/>
            <person name="Chertkov O."/>
            <person name="Teshima H."/>
            <person name="Gibbons H.S."/>
            <person name="Johnsky L.A."/>
            <person name="Karavis M.A."/>
            <person name="Smith L.A."/>
        </authorList>
    </citation>
    <scope>NUCLEOTIDE SEQUENCE [LARGE SCALE GENOMIC DNA]</scope>
    <source>
        <strain evidence="6 7">Sullivan</strain>
    </source>
</reference>
<evidence type="ECO:0000313" key="7">
    <source>
        <dbReference type="Proteomes" id="UP000030635"/>
    </source>
</evidence>
<proteinExistence type="inferred from homology"/>
<dbReference type="RefSeq" id="WP_039310987.1">
    <property type="nucleotide sequence ID" value="NZ_CP006905.1"/>
</dbReference>
<gene>
    <name evidence="6" type="ORF">U729_232</name>
</gene>
<dbReference type="PANTHER" id="PTHR43649:SF31">
    <property type="entry name" value="SN-GLYCEROL-3-PHOSPHATE-BINDING PERIPLASMIC PROTEIN UGPB"/>
    <property type="match status" value="1"/>
</dbReference>
<keyword evidence="3" id="KW-0813">Transport</keyword>
<dbReference type="Gene3D" id="3.40.190.10">
    <property type="entry name" value="Periplasmic binding protein-like II"/>
    <property type="match status" value="2"/>
</dbReference>
<feature type="coiled-coil region" evidence="5">
    <location>
        <begin position="370"/>
        <end position="432"/>
    </location>
</feature>
<evidence type="ECO:0000256" key="1">
    <source>
        <dbReference type="ARBA" id="ARBA00004196"/>
    </source>
</evidence>
<dbReference type="AlphaFoldDB" id="A0A0A7G1W7"/>
<dbReference type="PANTHER" id="PTHR43649">
    <property type="entry name" value="ARABINOSE-BINDING PROTEIN-RELATED"/>
    <property type="match status" value="1"/>
</dbReference>
<evidence type="ECO:0000256" key="3">
    <source>
        <dbReference type="ARBA" id="ARBA00022448"/>
    </source>
</evidence>
<evidence type="ECO:0000256" key="5">
    <source>
        <dbReference type="SAM" id="Coils"/>
    </source>
</evidence>
<dbReference type="Proteomes" id="UP000030635">
    <property type="component" value="Chromosome"/>
</dbReference>
<evidence type="ECO:0000256" key="2">
    <source>
        <dbReference type="ARBA" id="ARBA00008520"/>
    </source>
</evidence>
<dbReference type="eggNOG" id="COG1653">
    <property type="taxonomic scope" value="Bacteria"/>
</dbReference>
<dbReference type="InterPro" id="IPR006059">
    <property type="entry name" value="SBP"/>
</dbReference>
<dbReference type="HOGENOM" id="CLU_031285_3_1_9"/>
<dbReference type="GO" id="GO:0030313">
    <property type="term" value="C:cell envelope"/>
    <property type="evidence" value="ECO:0007669"/>
    <property type="project" value="UniProtKB-SubCell"/>
</dbReference>